<dbReference type="GO" id="GO:0005886">
    <property type="term" value="C:plasma membrane"/>
    <property type="evidence" value="ECO:0007669"/>
    <property type="project" value="UniProtKB-SubCell"/>
</dbReference>
<evidence type="ECO:0000256" key="2">
    <source>
        <dbReference type="ARBA" id="ARBA00005745"/>
    </source>
</evidence>
<evidence type="ECO:0000256" key="5">
    <source>
        <dbReference type="ARBA" id="ARBA00022989"/>
    </source>
</evidence>
<gene>
    <name evidence="9" type="ORF">A3G50_00150</name>
</gene>
<dbReference type="Gene3D" id="1.20.81.30">
    <property type="entry name" value="Type II secretion system (T2SS), domain F"/>
    <property type="match status" value="2"/>
</dbReference>
<organism evidence="9 10">
    <name type="scientific">Candidatus Jorgensenbacteria bacterium RIFCSPLOWO2_12_FULL_42_11</name>
    <dbReference type="NCBI Taxonomy" id="1798473"/>
    <lineage>
        <taxon>Bacteria</taxon>
        <taxon>Candidatus Joergenseniibacteriota</taxon>
    </lineage>
</organism>
<dbReference type="Proteomes" id="UP000176633">
    <property type="component" value="Unassembled WGS sequence"/>
</dbReference>
<feature type="transmembrane region" description="Helical" evidence="7">
    <location>
        <begin position="210"/>
        <end position="240"/>
    </location>
</feature>
<feature type="domain" description="Type II secretion system protein GspF" evidence="8">
    <location>
        <begin position="272"/>
        <end position="396"/>
    </location>
</feature>
<dbReference type="EMBL" id="MFKM01000030">
    <property type="protein sequence ID" value="OGG42937.1"/>
    <property type="molecule type" value="Genomic_DNA"/>
</dbReference>
<keyword evidence="3" id="KW-1003">Cell membrane</keyword>
<feature type="transmembrane region" description="Helical" evidence="7">
    <location>
        <begin position="167"/>
        <end position="190"/>
    </location>
</feature>
<comment type="subcellular location">
    <subcellularLocation>
        <location evidence="1">Cell membrane</location>
        <topology evidence="1">Multi-pass membrane protein</topology>
    </subcellularLocation>
</comment>
<comment type="similarity">
    <text evidence="2">Belongs to the GSP F family.</text>
</comment>
<comment type="caution">
    <text evidence="9">The sequence shown here is derived from an EMBL/GenBank/DDBJ whole genome shotgun (WGS) entry which is preliminary data.</text>
</comment>
<dbReference type="InterPro" id="IPR042094">
    <property type="entry name" value="T2SS_GspF_sf"/>
</dbReference>
<evidence type="ECO:0000256" key="6">
    <source>
        <dbReference type="ARBA" id="ARBA00023136"/>
    </source>
</evidence>
<reference evidence="9 10" key="1">
    <citation type="journal article" date="2016" name="Nat. Commun.">
        <title>Thousands of microbial genomes shed light on interconnected biogeochemical processes in an aquifer system.</title>
        <authorList>
            <person name="Anantharaman K."/>
            <person name="Brown C.T."/>
            <person name="Hug L.A."/>
            <person name="Sharon I."/>
            <person name="Castelle C.J."/>
            <person name="Probst A.J."/>
            <person name="Thomas B.C."/>
            <person name="Singh A."/>
            <person name="Wilkins M.J."/>
            <person name="Karaoz U."/>
            <person name="Brodie E.L."/>
            <person name="Williams K.H."/>
            <person name="Hubbard S.S."/>
            <person name="Banfield J.F."/>
        </authorList>
    </citation>
    <scope>NUCLEOTIDE SEQUENCE [LARGE SCALE GENOMIC DNA]</scope>
</reference>
<dbReference type="InterPro" id="IPR018076">
    <property type="entry name" value="T2SS_GspF_dom"/>
</dbReference>
<evidence type="ECO:0000256" key="1">
    <source>
        <dbReference type="ARBA" id="ARBA00004651"/>
    </source>
</evidence>
<sequence length="404" mass="44522">MRFHYTASEPAGKIIENEIEAQGIAEVLEFLTSRGLKPVNIKIIKGIKAVSGQGIFGASITENDKIFLTRYLGLMLKVGTDLFQALDVLMTDFDKPIIKAFLSEVRSNLEKGQPFYLSFARYPKFFNPVFVNLIKAGEVSGNLDKILEDLSVTLEKQQEIKSRIQGVLIYPIFLLVASFSILFFLVTFALPKIAGVFQGSGFKAPLFSRIVFAVGAFFGKYALLLAAVLIFGAFAVFYFYKTSLVFRRFLFSLINRLPVIRGVIAELALQRFASTLASLIKAGLSFTKGIEITAQAVGNEELKAALLRVSQEGMAAKGLKVSEAFRREPIFPRVVVNLISISEKSGHIENVLITLSGFYEKEADAAIKFMVTLLEPALLMIMGVIVGVIALAIIVPIYQLTGNF</sequence>
<evidence type="ECO:0000256" key="4">
    <source>
        <dbReference type="ARBA" id="ARBA00022692"/>
    </source>
</evidence>
<feature type="transmembrane region" description="Helical" evidence="7">
    <location>
        <begin position="377"/>
        <end position="398"/>
    </location>
</feature>
<evidence type="ECO:0000259" key="8">
    <source>
        <dbReference type="Pfam" id="PF00482"/>
    </source>
</evidence>
<evidence type="ECO:0000313" key="9">
    <source>
        <dbReference type="EMBL" id="OGG42937.1"/>
    </source>
</evidence>
<dbReference type="STRING" id="1798473.A3G50_00150"/>
<dbReference type="Pfam" id="PF00482">
    <property type="entry name" value="T2SSF"/>
    <property type="match status" value="2"/>
</dbReference>
<keyword evidence="4 7" id="KW-0812">Transmembrane</keyword>
<dbReference type="PANTHER" id="PTHR30012">
    <property type="entry name" value="GENERAL SECRETION PATHWAY PROTEIN"/>
    <property type="match status" value="1"/>
</dbReference>
<keyword evidence="6 7" id="KW-0472">Membrane</keyword>
<name>A0A1F6C2C3_9BACT</name>
<evidence type="ECO:0000256" key="7">
    <source>
        <dbReference type="SAM" id="Phobius"/>
    </source>
</evidence>
<keyword evidence="5 7" id="KW-1133">Transmembrane helix</keyword>
<dbReference type="PANTHER" id="PTHR30012:SF0">
    <property type="entry name" value="TYPE II SECRETION SYSTEM PROTEIN F-RELATED"/>
    <property type="match status" value="1"/>
</dbReference>
<feature type="domain" description="Type II secretion system protein GspF" evidence="8">
    <location>
        <begin position="69"/>
        <end position="191"/>
    </location>
</feature>
<dbReference type="InterPro" id="IPR003004">
    <property type="entry name" value="GspF/PilC"/>
</dbReference>
<evidence type="ECO:0000313" key="10">
    <source>
        <dbReference type="Proteomes" id="UP000176633"/>
    </source>
</evidence>
<accession>A0A1F6C2C3</accession>
<evidence type="ECO:0000256" key="3">
    <source>
        <dbReference type="ARBA" id="ARBA00022475"/>
    </source>
</evidence>
<protein>
    <recommendedName>
        <fullName evidence="8">Type II secretion system protein GspF domain-containing protein</fullName>
    </recommendedName>
</protein>
<dbReference type="AlphaFoldDB" id="A0A1F6C2C3"/>
<proteinExistence type="inferred from homology"/>
<dbReference type="PRINTS" id="PR00812">
    <property type="entry name" value="BCTERIALGSPF"/>
</dbReference>